<dbReference type="Proteomes" id="UP001054837">
    <property type="component" value="Unassembled WGS sequence"/>
</dbReference>
<keyword evidence="3" id="KW-1185">Reference proteome</keyword>
<comment type="caution">
    <text evidence="2">The sequence shown here is derived from an EMBL/GenBank/DDBJ whole genome shotgun (WGS) entry which is preliminary data.</text>
</comment>
<gene>
    <name evidence="2" type="ORF">CDAR_454541</name>
</gene>
<organism evidence="2 3">
    <name type="scientific">Caerostris darwini</name>
    <dbReference type="NCBI Taxonomy" id="1538125"/>
    <lineage>
        <taxon>Eukaryota</taxon>
        <taxon>Metazoa</taxon>
        <taxon>Ecdysozoa</taxon>
        <taxon>Arthropoda</taxon>
        <taxon>Chelicerata</taxon>
        <taxon>Arachnida</taxon>
        <taxon>Araneae</taxon>
        <taxon>Araneomorphae</taxon>
        <taxon>Entelegynae</taxon>
        <taxon>Araneoidea</taxon>
        <taxon>Araneidae</taxon>
        <taxon>Caerostris</taxon>
    </lineage>
</organism>
<feature type="compositionally biased region" description="Basic and acidic residues" evidence="1">
    <location>
        <begin position="17"/>
        <end position="38"/>
    </location>
</feature>
<name>A0AAV4TVV7_9ARAC</name>
<feature type="region of interest" description="Disordered" evidence="1">
    <location>
        <begin position="17"/>
        <end position="52"/>
    </location>
</feature>
<sequence>MSFSFFQFETKPMRQLTEPRYKIRDTQKKDKDIEDKKEDKKKRTSRSLSGRRQQRELIRDGLLYNDRDNFLLVECQRHYLGGRHQIYTLCLLLLIFFSGVRYSGDLSETIVHAPMTGNYSRPPRGRR</sequence>
<evidence type="ECO:0000313" key="3">
    <source>
        <dbReference type="Proteomes" id="UP001054837"/>
    </source>
</evidence>
<reference evidence="2 3" key="1">
    <citation type="submission" date="2021-06" db="EMBL/GenBank/DDBJ databases">
        <title>Caerostris darwini draft genome.</title>
        <authorList>
            <person name="Kono N."/>
            <person name="Arakawa K."/>
        </authorList>
    </citation>
    <scope>NUCLEOTIDE SEQUENCE [LARGE SCALE GENOMIC DNA]</scope>
</reference>
<proteinExistence type="predicted"/>
<evidence type="ECO:0000256" key="1">
    <source>
        <dbReference type="SAM" id="MobiDB-lite"/>
    </source>
</evidence>
<dbReference type="AlphaFoldDB" id="A0AAV4TVV7"/>
<evidence type="ECO:0000313" key="2">
    <source>
        <dbReference type="EMBL" id="GIY50410.1"/>
    </source>
</evidence>
<dbReference type="EMBL" id="BPLQ01010387">
    <property type="protein sequence ID" value="GIY50410.1"/>
    <property type="molecule type" value="Genomic_DNA"/>
</dbReference>
<accession>A0AAV4TVV7</accession>
<protein>
    <submittedName>
        <fullName evidence="2">Uncharacterized protein</fullName>
    </submittedName>
</protein>